<comment type="similarity">
    <text evidence="1">Belongs to the metallo-beta-lactamase superfamily.</text>
</comment>
<evidence type="ECO:0000256" key="3">
    <source>
        <dbReference type="ARBA" id="ARBA00022801"/>
    </source>
</evidence>
<dbReference type="GO" id="GO:0016787">
    <property type="term" value="F:hydrolase activity"/>
    <property type="evidence" value="ECO:0007669"/>
    <property type="project" value="UniProtKB-KW"/>
</dbReference>
<comment type="caution">
    <text evidence="6">The sequence shown here is derived from an EMBL/GenBank/DDBJ whole genome shotgun (WGS) entry which is preliminary data.</text>
</comment>
<evidence type="ECO:0000256" key="1">
    <source>
        <dbReference type="ARBA" id="ARBA00007749"/>
    </source>
</evidence>
<evidence type="ECO:0000256" key="2">
    <source>
        <dbReference type="ARBA" id="ARBA00022723"/>
    </source>
</evidence>
<dbReference type="CDD" id="cd07720">
    <property type="entry name" value="OPHC2-like_MBL-fold"/>
    <property type="match status" value="1"/>
</dbReference>
<dbReference type="OrthoDB" id="5177904at2"/>
<dbReference type="Pfam" id="PF00753">
    <property type="entry name" value="Lactamase_B"/>
    <property type="match status" value="2"/>
</dbReference>
<keyword evidence="7" id="KW-1185">Reference proteome</keyword>
<dbReference type="Gene3D" id="3.60.15.10">
    <property type="entry name" value="Ribonuclease Z/Hydroxyacylglutathione hydrolase-like"/>
    <property type="match status" value="1"/>
</dbReference>
<dbReference type="GO" id="GO:0046872">
    <property type="term" value="F:metal ion binding"/>
    <property type="evidence" value="ECO:0007669"/>
    <property type="project" value="UniProtKB-KW"/>
</dbReference>
<dbReference type="PANTHER" id="PTHR42978">
    <property type="entry name" value="QUORUM-QUENCHING LACTONASE YTNP-RELATED-RELATED"/>
    <property type="match status" value="1"/>
</dbReference>
<keyword evidence="3 6" id="KW-0378">Hydrolase</keyword>
<organism evidence="6 7">
    <name type="scientific">Actinophytocola oryzae</name>
    <dbReference type="NCBI Taxonomy" id="502181"/>
    <lineage>
        <taxon>Bacteria</taxon>
        <taxon>Bacillati</taxon>
        <taxon>Actinomycetota</taxon>
        <taxon>Actinomycetes</taxon>
        <taxon>Pseudonocardiales</taxon>
        <taxon>Pseudonocardiaceae</taxon>
    </lineage>
</organism>
<feature type="domain" description="Metallo-beta-lactamase" evidence="5">
    <location>
        <begin position="59"/>
        <end position="264"/>
    </location>
</feature>
<keyword evidence="2" id="KW-0479">Metal-binding</keyword>
<dbReference type="PANTHER" id="PTHR42978:SF6">
    <property type="entry name" value="QUORUM-QUENCHING LACTONASE YTNP-RELATED"/>
    <property type="match status" value="1"/>
</dbReference>
<dbReference type="AlphaFoldDB" id="A0A4R7VH55"/>
<keyword evidence="4" id="KW-0862">Zinc</keyword>
<evidence type="ECO:0000313" key="6">
    <source>
        <dbReference type="EMBL" id="TDV48660.1"/>
    </source>
</evidence>
<evidence type="ECO:0000256" key="4">
    <source>
        <dbReference type="ARBA" id="ARBA00022833"/>
    </source>
</evidence>
<proteinExistence type="inferred from homology"/>
<dbReference type="Proteomes" id="UP000294927">
    <property type="component" value="Unassembled WGS sequence"/>
</dbReference>
<evidence type="ECO:0000313" key="7">
    <source>
        <dbReference type="Proteomes" id="UP000294927"/>
    </source>
</evidence>
<dbReference type="EMBL" id="SOCP01000008">
    <property type="protein sequence ID" value="TDV48660.1"/>
    <property type="molecule type" value="Genomic_DNA"/>
</dbReference>
<protein>
    <submittedName>
        <fullName evidence="6">Glyoxylase-like metal-dependent hydrolase (Beta-lactamase superfamily II)</fullName>
    </submittedName>
</protein>
<name>A0A4R7VH55_9PSEU</name>
<evidence type="ECO:0000259" key="5">
    <source>
        <dbReference type="SMART" id="SM00849"/>
    </source>
</evidence>
<dbReference type="InterPro" id="IPR001279">
    <property type="entry name" value="Metallo-B-lactamas"/>
</dbReference>
<reference evidence="6 7" key="1">
    <citation type="submission" date="2019-03" db="EMBL/GenBank/DDBJ databases">
        <title>Genomic Encyclopedia of Archaeal and Bacterial Type Strains, Phase II (KMG-II): from individual species to whole genera.</title>
        <authorList>
            <person name="Goeker M."/>
        </authorList>
    </citation>
    <scope>NUCLEOTIDE SEQUENCE [LARGE SCALE GENOMIC DNA]</scope>
    <source>
        <strain evidence="6 7">DSM 45499</strain>
    </source>
</reference>
<gene>
    <name evidence="6" type="ORF">CLV71_10820</name>
</gene>
<dbReference type="InterPro" id="IPR051013">
    <property type="entry name" value="MBL_superfamily_lactonases"/>
</dbReference>
<dbReference type="SMART" id="SM00849">
    <property type="entry name" value="Lactamase_B"/>
    <property type="match status" value="1"/>
</dbReference>
<dbReference type="RefSeq" id="WP_133904718.1">
    <property type="nucleotide sequence ID" value="NZ_SOCP01000008.1"/>
</dbReference>
<accession>A0A4R7VH55</accession>
<dbReference type="SUPFAM" id="SSF56281">
    <property type="entry name" value="Metallo-hydrolase/oxidoreductase"/>
    <property type="match status" value="1"/>
</dbReference>
<sequence length="293" mass="31977">MRWHSPARTRVVRLGEVTLTHVLDGVMSLAPDRFAPEVPRTWWEAHPEQLDADGHLVMPAGGLLVESSGRTLLIDLGWGSFTGSHAFGDLRCGGFLDSLAALGHRPDTIDDVAFTHLHLDHIGWTSLPGTDEPRLTFGNARHWVARAEWLAWQDHTGDHPGGPSKRDHLEPLSGALHLFDDGDEVLPGVRTMPTAGHSPGHTAFVVESAGTRVVAFGDVFHFPAQISNPEWCSLPDSDRDATIHARRQVLAELSRPNTIGFGCHFADVAFGTVVREGETGHRWQPSPLAIVEA</sequence>
<dbReference type="InterPro" id="IPR036866">
    <property type="entry name" value="RibonucZ/Hydroxyglut_hydro"/>
</dbReference>